<protein>
    <recommendedName>
        <fullName evidence="3">Ricin B lectin domain-containing protein</fullName>
    </recommendedName>
</protein>
<evidence type="ECO:0000313" key="1">
    <source>
        <dbReference type="EMBL" id="KZP31098.1"/>
    </source>
</evidence>
<dbReference type="EMBL" id="KV417491">
    <property type="protein sequence ID" value="KZP31098.1"/>
    <property type="molecule type" value="Genomic_DNA"/>
</dbReference>
<sequence>MSDITDGIVVTLVNVHFKDRYVDLHNGDSTGIIQGYKGNGSVAQKWSFQSQGGDKYKAKSSVQNTFAYVPGGVQVCSPDSAGASQYLTDQYTARRGP</sequence>
<proteinExistence type="predicted"/>
<dbReference type="InterPro" id="IPR035992">
    <property type="entry name" value="Ricin_B-like_lectins"/>
</dbReference>
<reference evidence="1 2" key="1">
    <citation type="journal article" date="2016" name="Mol. Biol. Evol.">
        <title>Comparative Genomics of Early-Diverging Mushroom-Forming Fungi Provides Insights into the Origins of Lignocellulose Decay Capabilities.</title>
        <authorList>
            <person name="Nagy L.G."/>
            <person name="Riley R."/>
            <person name="Tritt A."/>
            <person name="Adam C."/>
            <person name="Daum C."/>
            <person name="Floudas D."/>
            <person name="Sun H."/>
            <person name="Yadav J.S."/>
            <person name="Pangilinan J."/>
            <person name="Larsson K.H."/>
            <person name="Matsuura K."/>
            <person name="Barry K."/>
            <person name="Labutti K."/>
            <person name="Kuo R."/>
            <person name="Ohm R.A."/>
            <person name="Bhattacharya S.S."/>
            <person name="Shirouzu T."/>
            <person name="Yoshinaga Y."/>
            <person name="Martin F.M."/>
            <person name="Grigoriev I.V."/>
            <person name="Hibbett D.S."/>
        </authorList>
    </citation>
    <scope>NUCLEOTIDE SEQUENCE [LARGE SCALE GENOMIC DNA]</scope>
    <source>
        <strain evidence="1 2">CBS 109695</strain>
    </source>
</reference>
<dbReference type="Proteomes" id="UP000076532">
    <property type="component" value="Unassembled WGS sequence"/>
</dbReference>
<accession>A0A166TXN8</accession>
<organism evidence="1 2">
    <name type="scientific">Athelia psychrophila</name>
    <dbReference type="NCBI Taxonomy" id="1759441"/>
    <lineage>
        <taxon>Eukaryota</taxon>
        <taxon>Fungi</taxon>
        <taxon>Dikarya</taxon>
        <taxon>Basidiomycota</taxon>
        <taxon>Agaricomycotina</taxon>
        <taxon>Agaricomycetes</taxon>
        <taxon>Agaricomycetidae</taxon>
        <taxon>Atheliales</taxon>
        <taxon>Atheliaceae</taxon>
        <taxon>Athelia</taxon>
    </lineage>
</organism>
<dbReference type="AlphaFoldDB" id="A0A166TXN8"/>
<evidence type="ECO:0008006" key="3">
    <source>
        <dbReference type="Google" id="ProtNLM"/>
    </source>
</evidence>
<name>A0A166TXN8_9AGAM</name>
<dbReference type="Gene3D" id="2.80.10.50">
    <property type="match status" value="1"/>
</dbReference>
<evidence type="ECO:0000313" key="2">
    <source>
        <dbReference type="Proteomes" id="UP000076532"/>
    </source>
</evidence>
<dbReference type="SUPFAM" id="SSF50370">
    <property type="entry name" value="Ricin B-like lectins"/>
    <property type="match status" value="1"/>
</dbReference>
<keyword evidence="2" id="KW-1185">Reference proteome</keyword>
<gene>
    <name evidence="1" type="ORF">FIBSPDRAFT_926151</name>
</gene>